<evidence type="ECO:0000256" key="3">
    <source>
        <dbReference type="ARBA" id="ARBA00022448"/>
    </source>
</evidence>
<dbReference type="InterPro" id="IPR011701">
    <property type="entry name" value="MFS"/>
</dbReference>
<accession>A0A4Y8UJQ3</accession>
<evidence type="ECO:0000259" key="9">
    <source>
        <dbReference type="PROSITE" id="PS50850"/>
    </source>
</evidence>
<evidence type="ECO:0000256" key="8">
    <source>
        <dbReference type="SAM" id="Phobius"/>
    </source>
</evidence>
<feature type="transmembrane region" description="Helical" evidence="8">
    <location>
        <begin position="144"/>
        <end position="161"/>
    </location>
</feature>
<comment type="caution">
    <text evidence="10">The sequence shown here is derived from an EMBL/GenBank/DDBJ whole genome shotgun (WGS) entry which is preliminary data.</text>
</comment>
<organism evidence="10 11">
    <name type="scientific">Gammaproteobacteria bacterium LSUCC0057</name>
    <dbReference type="NCBI Taxonomy" id="2559237"/>
    <lineage>
        <taxon>Bacteria</taxon>
        <taxon>Pseudomonadati</taxon>
        <taxon>Pseudomonadota</taxon>
        <taxon>Gammaproteobacteria</taxon>
        <taxon>Cellvibrionales</taxon>
        <taxon>Porticoccaceae</taxon>
        <taxon>SAR92 clade</taxon>
    </lineage>
</organism>
<feature type="transmembrane region" description="Helical" evidence="8">
    <location>
        <begin position="84"/>
        <end position="105"/>
    </location>
</feature>
<keyword evidence="6 8" id="KW-1133">Transmembrane helix</keyword>
<feature type="transmembrane region" description="Helical" evidence="8">
    <location>
        <begin position="402"/>
        <end position="424"/>
    </location>
</feature>
<dbReference type="Pfam" id="PF07690">
    <property type="entry name" value="MFS_1"/>
    <property type="match status" value="1"/>
</dbReference>
<dbReference type="AlphaFoldDB" id="A0A4Y8UJQ3"/>
<dbReference type="InterPro" id="IPR004638">
    <property type="entry name" value="EmrB-like"/>
</dbReference>
<evidence type="ECO:0000256" key="2">
    <source>
        <dbReference type="ARBA" id="ARBA00008537"/>
    </source>
</evidence>
<sequence>MNNSAQQPAVELKRSELILCCTAILAANFMNILDTTIIAVALPSITGSLSATPVQGTWIYTIYAVCMAVMLPLSGWITQRFGEARVFIFAVALFTLSSWWCGLAPTFGSLIALRAIQGIAAGLMMPLTQTLLLRVLPGSPSIAMSLWSMTAAVPPILGPIAGGVITDNFGWEWIFYINILPGVMILPIAWRYLLPLGNPGKKIPVDGVGLVTLVLGVICLQLVLDQGHEKDWFSSSLIVAMAAAAALLMGLFWLWERDERHPIAELSVFAIPSFSIATAMIAVFTVPFMAVMMLHSIWLQTTMGLTATWAGYIGAPMALVPLLLMPFLGHRLAAANPRPPMVIGICLFSAGIYLNSYWNNQVDVEHLIWARLLMGLGVPFFFAPAMALVYRDVPQQLFSSASGLFNFIRMLAASMGTAIALTVWQHRTSHQRGYLSEQLTVENPPLQQGLELLEGLGFSQLQSISFVEHLLVREAATLGINDMFIFCAALTLALNLLVFWVPRKAAPATGHQESLHG</sequence>
<feature type="transmembrane region" description="Helical" evidence="8">
    <location>
        <begin position="57"/>
        <end position="77"/>
    </location>
</feature>
<evidence type="ECO:0000256" key="4">
    <source>
        <dbReference type="ARBA" id="ARBA00022475"/>
    </source>
</evidence>
<keyword evidence="11" id="KW-1185">Reference proteome</keyword>
<feature type="transmembrane region" description="Helical" evidence="8">
    <location>
        <begin position="267"/>
        <end position="289"/>
    </location>
</feature>
<dbReference type="GO" id="GO:0005886">
    <property type="term" value="C:plasma membrane"/>
    <property type="evidence" value="ECO:0007669"/>
    <property type="project" value="UniProtKB-SubCell"/>
</dbReference>
<feature type="transmembrane region" description="Helical" evidence="8">
    <location>
        <begin position="205"/>
        <end position="224"/>
    </location>
</feature>
<evidence type="ECO:0000256" key="5">
    <source>
        <dbReference type="ARBA" id="ARBA00022692"/>
    </source>
</evidence>
<keyword evidence="4" id="KW-1003">Cell membrane</keyword>
<dbReference type="OrthoDB" id="9812221at2"/>
<comment type="similarity">
    <text evidence="2">Belongs to the major facilitator superfamily. EmrB family.</text>
</comment>
<comment type="subcellular location">
    <subcellularLocation>
        <location evidence="1">Cell membrane</location>
        <topology evidence="1">Multi-pass membrane protein</topology>
    </subcellularLocation>
</comment>
<dbReference type="PANTHER" id="PTHR42718">
    <property type="entry name" value="MAJOR FACILITATOR SUPERFAMILY MULTIDRUG TRANSPORTER MFSC"/>
    <property type="match status" value="1"/>
</dbReference>
<dbReference type="NCBIfam" id="TIGR00711">
    <property type="entry name" value="efflux_EmrB"/>
    <property type="match status" value="1"/>
</dbReference>
<evidence type="ECO:0000256" key="1">
    <source>
        <dbReference type="ARBA" id="ARBA00004651"/>
    </source>
</evidence>
<evidence type="ECO:0000313" key="11">
    <source>
        <dbReference type="Proteomes" id="UP000298133"/>
    </source>
</evidence>
<dbReference type="Proteomes" id="UP000298133">
    <property type="component" value="Unassembled WGS sequence"/>
</dbReference>
<evidence type="ECO:0000256" key="7">
    <source>
        <dbReference type="ARBA" id="ARBA00023136"/>
    </source>
</evidence>
<dbReference type="InterPro" id="IPR020846">
    <property type="entry name" value="MFS_dom"/>
</dbReference>
<feature type="domain" description="Major facilitator superfamily (MFS) profile" evidence="9">
    <location>
        <begin position="20"/>
        <end position="506"/>
    </location>
</feature>
<dbReference type="SUPFAM" id="SSF103473">
    <property type="entry name" value="MFS general substrate transporter"/>
    <property type="match status" value="1"/>
</dbReference>
<dbReference type="Gene3D" id="1.20.1720.10">
    <property type="entry name" value="Multidrug resistance protein D"/>
    <property type="match status" value="1"/>
</dbReference>
<feature type="transmembrane region" description="Helical" evidence="8">
    <location>
        <begin position="173"/>
        <end position="193"/>
    </location>
</feature>
<feature type="transmembrane region" description="Helical" evidence="8">
    <location>
        <begin position="309"/>
        <end position="329"/>
    </location>
</feature>
<dbReference type="GO" id="GO:0022857">
    <property type="term" value="F:transmembrane transporter activity"/>
    <property type="evidence" value="ECO:0007669"/>
    <property type="project" value="InterPro"/>
</dbReference>
<dbReference type="PANTHER" id="PTHR42718:SF9">
    <property type="entry name" value="MAJOR FACILITATOR SUPERFAMILY MULTIDRUG TRANSPORTER MFSC"/>
    <property type="match status" value="1"/>
</dbReference>
<dbReference type="EMBL" id="SPIA01000001">
    <property type="protein sequence ID" value="TFH69035.1"/>
    <property type="molecule type" value="Genomic_DNA"/>
</dbReference>
<keyword evidence="5 8" id="KW-0812">Transmembrane</keyword>
<feature type="transmembrane region" description="Helical" evidence="8">
    <location>
        <begin position="17"/>
        <end position="45"/>
    </location>
</feature>
<feature type="transmembrane region" description="Helical" evidence="8">
    <location>
        <begin position="370"/>
        <end position="390"/>
    </location>
</feature>
<dbReference type="InterPro" id="IPR036259">
    <property type="entry name" value="MFS_trans_sf"/>
</dbReference>
<proteinExistence type="inferred from homology"/>
<feature type="transmembrane region" description="Helical" evidence="8">
    <location>
        <begin position="341"/>
        <end position="358"/>
    </location>
</feature>
<keyword evidence="7 8" id="KW-0472">Membrane</keyword>
<feature type="transmembrane region" description="Helical" evidence="8">
    <location>
        <begin position="483"/>
        <end position="501"/>
    </location>
</feature>
<evidence type="ECO:0000256" key="6">
    <source>
        <dbReference type="ARBA" id="ARBA00022989"/>
    </source>
</evidence>
<protein>
    <submittedName>
        <fullName evidence="10">DHA2 family efflux MFS transporter permease subunit</fullName>
    </submittedName>
</protein>
<name>A0A4Y8UJQ3_9GAMM</name>
<reference evidence="10 11" key="1">
    <citation type="submission" date="2019-03" db="EMBL/GenBank/DDBJ databases">
        <title>Draft genome of Gammaproteobacteria bacterium LSUCC0057, a member of the SAR92 clade.</title>
        <authorList>
            <person name="Lanclos V.C."/>
            <person name="Doiron C."/>
            <person name="Henson M.W."/>
            <person name="Thrash J.C."/>
        </authorList>
    </citation>
    <scope>NUCLEOTIDE SEQUENCE [LARGE SCALE GENOMIC DNA]</scope>
    <source>
        <strain evidence="10 11">LSUCC0057</strain>
    </source>
</reference>
<dbReference type="Gene3D" id="1.20.1250.20">
    <property type="entry name" value="MFS general substrate transporter like domains"/>
    <property type="match status" value="1"/>
</dbReference>
<evidence type="ECO:0000313" key="10">
    <source>
        <dbReference type="EMBL" id="TFH69035.1"/>
    </source>
</evidence>
<dbReference type="PROSITE" id="PS50850">
    <property type="entry name" value="MFS"/>
    <property type="match status" value="1"/>
</dbReference>
<feature type="transmembrane region" description="Helical" evidence="8">
    <location>
        <begin position="111"/>
        <end position="132"/>
    </location>
</feature>
<gene>
    <name evidence="10" type="ORF">E3W66_03615</name>
</gene>
<keyword evidence="3" id="KW-0813">Transport</keyword>
<feature type="transmembrane region" description="Helical" evidence="8">
    <location>
        <begin position="236"/>
        <end position="255"/>
    </location>
</feature>
<dbReference type="CDD" id="cd17503">
    <property type="entry name" value="MFS_LmrB_MDR_like"/>
    <property type="match status" value="1"/>
</dbReference>